<dbReference type="GO" id="GO:0005524">
    <property type="term" value="F:ATP binding"/>
    <property type="evidence" value="ECO:0007669"/>
    <property type="project" value="TreeGrafter"/>
</dbReference>
<dbReference type="Pfam" id="PF00291">
    <property type="entry name" value="PALP"/>
    <property type="match status" value="1"/>
</dbReference>
<evidence type="ECO:0000256" key="4">
    <source>
        <dbReference type="ARBA" id="ARBA00001946"/>
    </source>
</evidence>
<keyword evidence="8" id="KW-0456">Lyase</keyword>
<dbReference type="CDD" id="cd01562">
    <property type="entry name" value="Thr-dehyd"/>
    <property type="match status" value="1"/>
</dbReference>
<name>E8RMR8_ASTEC</name>
<dbReference type="HOGENOM" id="CLU_021152_4_2_5"/>
<dbReference type="NCBIfam" id="NF005147">
    <property type="entry name" value="PRK06608.1"/>
    <property type="match status" value="1"/>
</dbReference>
<comment type="cofactor">
    <cofactor evidence="1">
        <name>Ca(2+)</name>
        <dbReference type="ChEBI" id="CHEBI:29108"/>
    </cofactor>
</comment>
<feature type="domain" description="Tryptophan synthase beta chain-like PALP" evidence="9">
    <location>
        <begin position="26"/>
        <end position="314"/>
    </location>
</feature>
<dbReference type="STRING" id="573065.Astex_2295"/>
<proteinExistence type="inferred from homology"/>
<comment type="cofactor">
    <cofactor evidence="2">
        <name>pyridoxal 5'-phosphate</name>
        <dbReference type="ChEBI" id="CHEBI:597326"/>
    </cofactor>
</comment>
<evidence type="ECO:0000256" key="6">
    <source>
        <dbReference type="ARBA" id="ARBA00022842"/>
    </source>
</evidence>
<dbReference type="PROSITE" id="PS00165">
    <property type="entry name" value="DEHYDRATASE_SER_THR"/>
    <property type="match status" value="1"/>
</dbReference>
<evidence type="ECO:0000313" key="10">
    <source>
        <dbReference type="EMBL" id="ADU13949.1"/>
    </source>
</evidence>
<dbReference type="GO" id="GO:0008721">
    <property type="term" value="F:D-serine ammonia-lyase activity"/>
    <property type="evidence" value="ECO:0007669"/>
    <property type="project" value="TreeGrafter"/>
</dbReference>
<dbReference type="PANTHER" id="PTHR43050:SF1">
    <property type="entry name" value="SERINE RACEMASE"/>
    <property type="match status" value="1"/>
</dbReference>
<keyword evidence="11" id="KW-1185">Reference proteome</keyword>
<evidence type="ECO:0000256" key="5">
    <source>
        <dbReference type="ARBA" id="ARBA00010869"/>
    </source>
</evidence>
<dbReference type="Gene3D" id="3.40.50.1100">
    <property type="match status" value="2"/>
</dbReference>
<dbReference type="InterPro" id="IPR000634">
    <property type="entry name" value="Ser/Thr_deHydtase_PyrdxlP-BS"/>
</dbReference>
<dbReference type="SUPFAM" id="SSF53686">
    <property type="entry name" value="Tryptophan synthase beta subunit-like PLP-dependent enzymes"/>
    <property type="match status" value="1"/>
</dbReference>
<dbReference type="GO" id="GO:0030170">
    <property type="term" value="F:pyridoxal phosphate binding"/>
    <property type="evidence" value="ECO:0007669"/>
    <property type="project" value="InterPro"/>
</dbReference>
<dbReference type="GO" id="GO:0003941">
    <property type="term" value="F:L-serine ammonia-lyase activity"/>
    <property type="evidence" value="ECO:0007669"/>
    <property type="project" value="TreeGrafter"/>
</dbReference>
<dbReference type="InterPro" id="IPR001926">
    <property type="entry name" value="TrpB-like_PALP"/>
</dbReference>
<reference evidence="11" key="1">
    <citation type="submission" date="2010-12" db="EMBL/GenBank/DDBJ databases">
        <title>Complete sequence of chromosome 1 of Asticcacaulis excentricus CB 48.</title>
        <authorList>
            <consortium name="US DOE Joint Genome Institute"/>
            <person name="Lucas S."/>
            <person name="Copeland A."/>
            <person name="Lapidus A."/>
            <person name="Cheng J.-F."/>
            <person name="Bruce D."/>
            <person name="Goodwin L."/>
            <person name="Pitluck S."/>
            <person name="Teshima H."/>
            <person name="Davenport K."/>
            <person name="Detter J.C."/>
            <person name="Han C."/>
            <person name="Tapia R."/>
            <person name="Land M."/>
            <person name="Hauser L."/>
            <person name="Jeffries C."/>
            <person name="Kyrpides N."/>
            <person name="Ivanova N."/>
            <person name="Ovchinnikova G."/>
            <person name="Brun Y.V."/>
            <person name="Woyke T."/>
        </authorList>
    </citation>
    <scope>NUCLEOTIDE SEQUENCE [LARGE SCALE GENOMIC DNA]</scope>
    <source>
        <strain evidence="11">ATCC 15261 / DSM 4724 / KCTC 12464 / NCIMB 9791 / VKM B-1370 / CB 48</strain>
    </source>
</reference>
<evidence type="ECO:0000256" key="8">
    <source>
        <dbReference type="ARBA" id="ARBA00023239"/>
    </source>
</evidence>
<dbReference type="KEGG" id="aex:Astex_2295"/>
<evidence type="ECO:0000256" key="7">
    <source>
        <dbReference type="ARBA" id="ARBA00022898"/>
    </source>
</evidence>
<gene>
    <name evidence="10" type="ordered locus">Astex_2295</name>
</gene>
<protein>
    <submittedName>
        <fullName evidence="10">Pyridoxal-5'-phosphate-dependent protein beta subunit</fullName>
    </submittedName>
</protein>
<evidence type="ECO:0000313" key="11">
    <source>
        <dbReference type="Proteomes" id="UP000001492"/>
    </source>
</evidence>
<dbReference type="GO" id="GO:0000287">
    <property type="term" value="F:magnesium ion binding"/>
    <property type="evidence" value="ECO:0007669"/>
    <property type="project" value="TreeGrafter"/>
</dbReference>
<evidence type="ECO:0000256" key="1">
    <source>
        <dbReference type="ARBA" id="ARBA00001913"/>
    </source>
</evidence>
<dbReference type="GO" id="GO:0006520">
    <property type="term" value="P:amino acid metabolic process"/>
    <property type="evidence" value="ECO:0007669"/>
    <property type="project" value="InterPro"/>
</dbReference>
<dbReference type="Proteomes" id="UP000001492">
    <property type="component" value="Chromosome 1"/>
</dbReference>
<comment type="cofactor">
    <cofactor evidence="3">
        <name>Mn(2+)</name>
        <dbReference type="ChEBI" id="CHEBI:29035"/>
    </cofactor>
</comment>
<dbReference type="EMBL" id="CP002395">
    <property type="protein sequence ID" value="ADU13949.1"/>
    <property type="molecule type" value="Genomic_DNA"/>
</dbReference>
<sequence>MPPQKAKFQMSDVSPADILAAQARIEGYIHHTPLFQSETLNQILGHRIVFKAENLQKTGAFKLRGAMNTLLSLREWGELAGTVCAFSSGNHAQAVAYAARTLGVKAKIFIPKQASAVKIAATRACGAEVVVTENRQIAEASVADLISQGATFVHPYDNPYVIAGQGTACLEALQDGVQADAVFAPCGGGGLMSGTWLATRVLRPQAKVFACEPSMANDAHQSVQSGKIVRFPETPMTIADGVRTLSVSERTLAYLQQIDGFYEIEEDEITYWSQWLSHLLKLVIEPTCAMSMAGVTRWLKTQNAQKTVLVILSGGNISAETHALIWNEDKLGLVPTGFV</sequence>
<dbReference type="FunFam" id="3.40.50.1100:FF:000005">
    <property type="entry name" value="Threonine dehydratase catabolic"/>
    <property type="match status" value="1"/>
</dbReference>
<dbReference type="GO" id="GO:0030378">
    <property type="term" value="F:serine racemase activity"/>
    <property type="evidence" value="ECO:0007669"/>
    <property type="project" value="TreeGrafter"/>
</dbReference>
<comment type="cofactor">
    <cofactor evidence="4">
        <name>Mg(2+)</name>
        <dbReference type="ChEBI" id="CHEBI:18420"/>
    </cofactor>
</comment>
<evidence type="ECO:0000259" key="9">
    <source>
        <dbReference type="Pfam" id="PF00291"/>
    </source>
</evidence>
<dbReference type="eggNOG" id="COG1171">
    <property type="taxonomic scope" value="Bacteria"/>
</dbReference>
<accession>E8RMR8</accession>
<evidence type="ECO:0000256" key="3">
    <source>
        <dbReference type="ARBA" id="ARBA00001936"/>
    </source>
</evidence>
<dbReference type="GO" id="GO:0018114">
    <property type="term" value="F:threonine racemase activity"/>
    <property type="evidence" value="ECO:0007669"/>
    <property type="project" value="TreeGrafter"/>
</dbReference>
<dbReference type="InterPro" id="IPR036052">
    <property type="entry name" value="TrpB-like_PALP_sf"/>
</dbReference>
<organism evidence="10 11">
    <name type="scientific">Asticcacaulis excentricus (strain ATCC 15261 / DSM 4724 / KCTC 12464 / NCIMB 9791 / VKM B-1370 / CB 48)</name>
    <dbReference type="NCBI Taxonomy" id="573065"/>
    <lineage>
        <taxon>Bacteria</taxon>
        <taxon>Pseudomonadati</taxon>
        <taxon>Pseudomonadota</taxon>
        <taxon>Alphaproteobacteria</taxon>
        <taxon>Caulobacterales</taxon>
        <taxon>Caulobacteraceae</taxon>
        <taxon>Asticcacaulis</taxon>
    </lineage>
</organism>
<keyword evidence="6" id="KW-0460">Magnesium</keyword>
<dbReference type="PANTHER" id="PTHR43050">
    <property type="entry name" value="SERINE / THREONINE RACEMASE FAMILY MEMBER"/>
    <property type="match status" value="1"/>
</dbReference>
<comment type="similarity">
    <text evidence="5">Belongs to the serine/threonine dehydratase family.</text>
</comment>
<keyword evidence="7" id="KW-0663">Pyridoxal phosphate</keyword>
<evidence type="ECO:0000256" key="2">
    <source>
        <dbReference type="ARBA" id="ARBA00001933"/>
    </source>
</evidence>
<dbReference type="AlphaFoldDB" id="E8RMR8"/>